<evidence type="ECO:0000313" key="4">
    <source>
        <dbReference type="EMBL" id="CAD8238004.1"/>
    </source>
</evidence>
<keyword evidence="2 3" id="KW-0040">ANK repeat</keyword>
<evidence type="ECO:0000256" key="3">
    <source>
        <dbReference type="PROSITE-ProRule" id="PRU00023"/>
    </source>
</evidence>
<dbReference type="SUPFAM" id="SSF48403">
    <property type="entry name" value="Ankyrin repeat"/>
    <property type="match status" value="1"/>
</dbReference>
<proteinExistence type="predicted"/>
<dbReference type="AlphaFoldDB" id="A0A7R9TK92"/>
<dbReference type="Gene3D" id="1.25.40.20">
    <property type="entry name" value="Ankyrin repeat-containing domain"/>
    <property type="match status" value="2"/>
</dbReference>
<evidence type="ECO:0000256" key="1">
    <source>
        <dbReference type="ARBA" id="ARBA00022737"/>
    </source>
</evidence>
<accession>A0A7R9TK92</accession>
<dbReference type="SMART" id="SM00248">
    <property type="entry name" value="ANK"/>
    <property type="match status" value="2"/>
</dbReference>
<dbReference type="PROSITE" id="PS50297">
    <property type="entry name" value="ANK_REP_REGION"/>
    <property type="match status" value="1"/>
</dbReference>
<reference evidence="4" key="1">
    <citation type="submission" date="2021-01" db="EMBL/GenBank/DDBJ databases">
        <authorList>
            <person name="Corre E."/>
            <person name="Pelletier E."/>
            <person name="Niang G."/>
            <person name="Scheremetjew M."/>
            <person name="Finn R."/>
            <person name="Kale V."/>
            <person name="Holt S."/>
            <person name="Cochrane G."/>
            <person name="Meng A."/>
            <person name="Brown T."/>
            <person name="Cohen L."/>
        </authorList>
    </citation>
    <scope>NUCLEOTIDE SEQUENCE</scope>
    <source>
        <strain evidence="4">CCMP1413</strain>
    </source>
</reference>
<sequence length="257" mass="28266">MSPAELQQRMKDDPEFAKQMQEQAKRYEEMMQSPEMQAAARAQQEMMAGLAEELKDHPDFKDFFAAVKERGQEALTEYYQDDEFVRKFGQAMQEYQQRKMAAAGAQAPPAAQAAPEEYFEINDIFDAAKAGDVEAIEDFAATNVDMNGVDEEGRTALHLAVAYDKLEATRVLINEGCNVNATDKGGNTPLVYAAGYGRREPLLLLLRSGAAAKKVNAKGQTALDIATADERNPLTKDEEVLTKLKEAVAAAGAFTDQ</sequence>
<dbReference type="EMBL" id="HBDZ01007137">
    <property type="protein sequence ID" value="CAD8238004.1"/>
    <property type="molecule type" value="Transcribed_RNA"/>
</dbReference>
<name>A0A7R9TK92_9VIRI</name>
<dbReference type="InterPro" id="IPR036770">
    <property type="entry name" value="Ankyrin_rpt-contain_sf"/>
</dbReference>
<evidence type="ECO:0000256" key="2">
    <source>
        <dbReference type="ARBA" id="ARBA00023043"/>
    </source>
</evidence>
<dbReference type="InterPro" id="IPR002110">
    <property type="entry name" value="Ankyrin_rpt"/>
</dbReference>
<dbReference type="GO" id="GO:0004842">
    <property type="term" value="F:ubiquitin-protein transferase activity"/>
    <property type="evidence" value="ECO:0007669"/>
    <property type="project" value="TreeGrafter"/>
</dbReference>
<gene>
    <name evidence="4" type="ORF">PCOL08062_LOCUS5453</name>
</gene>
<feature type="repeat" description="ANK" evidence="3">
    <location>
        <begin position="185"/>
        <end position="217"/>
    </location>
</feature>
<dbReference type="PANTHER" id="PTHR24171">
    <property type="entry name" value="ANKYRIN REPEAT DOMAIN-CONTAINING PROTEIN 39-RELATED"/>
    <property type="match status" value="1"/>
</dbReference>
<dbReference type="PROSITE" id="PS50088">
    <property type="entry name" value="ANK_REPEAT"/>
    <property type="match status" value="2"/>
</dbReference>
<keyword evidence="1" id="KW-0677">Repeat</keyword>
<protein>
    <recommendedName>
        <fullName evidence="5">STI1/HOP DP domain-containing protein</fullName>
    </recommendedName>
</protein>
<dbReference type="PANTHER" id="PTHR24171:SF8">
    <property type="entry name" value="BRCA1-ASSOCIATED RING DOMAIN PROTEIN 1"/>
    <property type="match status" value="1"/>
</dbReference>
<dbReference type="GO" id="GO:0085020">
    <property type="term" value="P:protein K6-linked ubiquitination"/>
    <property type="evidence" value="ECO:0007669"/>
    <property type="project" value="TreeGrafter"/>
</dbReference>
<feature type="repeat" description="ANK" evidence="3">
    <location>
        <begin position="152"/>
        <end position="184"/>
    </location>
</feature>
<evidence type="ECO:0008006" key="5">
    <source>
        <dbReference type="Google" id="ProtNLM"/>
    </source>
</evidence>
<organism evidence="4">
    <name type="scientific">Prasinoderma coloniale</name>
    <dbReference type="NCBI Taxonomy" id="156133"/>
    <lineage>
        <taxon>Eukaryota</taxon>
        <taxon>Viridiplantae</taxon>
        <taxon>Prasinodermophyta</taxon>
        <taxon>Prasinodermophyceae</taxon>
        <taxon>Prasinodermales</taxon>
        <taxon>Prasinodermaceae</taxon>
        <taxon>Prasinoderma</taxon>
    </lineage>
</organism>
<dbReference type="Pfam" id="PF12796">
    <property type="entry name" value="Ank_2"/>
    <property type="match status" value="1"/>
</dbReference>